<dbReference type="Pfam" id="PF22629">
    <property type="entry name" value="ACT_AHAS_ss"/>
    <property type="match status" value="1"/>
</dbReference>
<dbReference type="RefSeq" id="WP_087938543.1">
    <property type="nucleotide sequence ID" value="NZ_FNAC01000009.1"/>
</dbReference>
<dbReference type="Gene3D" id="3.30.70.260">
    <property type="match status" value="1"/>
</dbReference>
<evidence type="ECO:0000259" key="9">
    <source>
        <dbReference type="PROSITE" id="PS51671"/>
    </source>
</evidence>
<dbReference type="EC" id="2.2.1.6" evidence="8"/>
<dbReference type="EMBL" id="FNAC01000009">
    <property type="protein sequence ID" value="SDC92179.1"/>
    <property type="molecule type" value="Genomic_DNA"/>
</dbReference>
<dbReference type="GO" id="GO:0009097">
    <property type="term" value="P:isoleucine biosynthetic process"/>
    <property type="evidence" value="ECO:0007669"/>
    <property type="project" value="UniProtKB-UniRule"/>
</dbReference>
<evidence type="ECO:0000256" key="8">
    <source>
        <dbReference type="RuleBase" id="RU368092"/>
    </source>
</evidence>
<proteinExistence type="inferred from homology"/>
<dbReference type="Proteomes" id="UP000199060">
    <property type="component" value="Unassembled WGS sequence"/>
</dbReference>
<dbReference type="InterPro" id="IPR019455">
    <property type="entry name" value="Acetolactate_synth_ssu_C"/>
</dbReference>
<keyword evidence="8" id="KW-0808">Transferase</keyword>
<evidence type="ECO:0000256" key="1">
    <source>
        <dbReference type="ARBA" id="ARBA00004974"/>
    </source>
</evidence>
<dbReference type="Pfam" id="PF10369">
    <property type="entry name" value="ALS_ss_C"/>
    <property type="match status" value="1"/>
</dbReference>
<protein>
    <recommendedName>
        <fullName evidence="8">Acetolactate synthase small subunit</fullName>
        <shortName evidence="8">AHAS</shortName>
        <shortName evidence="8">ALS</shortName>
        <ecNumber evidence="8">2.2.1.6</ecNumber>
    </recommendedName>
    <alternativeName>
        <fullName evidence="8">Acetohydroxy-acid synthase small subunit</fullName>
    </alternativeName>
</protein>
<keyword evidence="11" id="KW-1185">Reference proteome</keyword>
<evidence type="ECO:0000256" key="3">
    <source>
        <dbReference type="ARBA" id="ARBA00006341"/>
    </source>
</evidence>
<comment type="function">
    <text evidence="8">Catalyzes the conversion of 2 pyruvate molecules into acetolactate in the first common step of the biosynthetic pathway of the branched-amino acids such as leucine, isoleucine, and valine.</text>
</comment>
<comment type="subunit">
    <text evidence="4 8">Dimer of large and small chains.</text>
</comment>
<evidence type="ECO:0000256" key="5">
    <source>
        <dbReference type="ARBA" id="ARBA00022605"/>
    </source>
</evidence>
<evidence type="ECO:0000313" key="11">
    <source>
        <dbReference type="Proteomes" id="UP000199060"/>
    </source>
</evidence>
<dbReference type="InterPro" id="IPR054480">
    <property type="entry name" value="AHAS_small-like_ACT"/>
</dbReference>
<dbReference type="GO" id="GO:0005829">
    <property type="term" value="C:cytosol"/>
    <property type="evidence" value="ECO:0007669"/>
    <property type="project" value="TreeGrafter"/>
</dbReference>
<dbReference type="InterPro" id="IPR045865">
    <property type="entry name" value="ACT-like_dom_sf"/>
</dbReference>
<evidence type="ECO:0000256" key="2">
    <source>
        <dbReference type="ARBA" id="ARBA00005025"/>
    </source>
</evidence>
<comment type="catalytic activity">
    <reaction evidence="7 8">
        <text>2 pyruvate + H(+) = (2S)-2-acetolactate + CO2</text>
        <dbReference type="Rhea" id="RHEA:25249"/>
        <dbReference type="ChEBI" id="CHEBI:15361"/>
        <dbReference type="ChEBI" id="CHEBI:15378"/>
        <dbReference type="ChEBI" id="CHEBI:16526"/>
        <dbReference type="ChEBI" id="CHEBI:58476"/>
        <dbReference type="EC" id="2.2.1.6"/>
    </reaction>
</comment>
<evidence type="ECO:0000256" key="6">
    <source>
        <dbReference type="ARBA" id="ARBA00023304"/>
    </source>
</evidence>
<dbReference type="InterPro" id="IPR039557">
    <property type="entry name" value="AHAS_ACT"/>
</dbReference>
<dbReference type="STRING" id="686796.SAMN04488104_100987"/>
<dbReference type="OrthoDB" id="1523722at2"/>
<keyword evidence="5 8" id="KW-0028">Amino-acid biosynthesis</keyword>
<reference evidence="11" key="1">
    <citation type="submission" date="2016-10" db="EMBL/GenBank/DDBJ databases">
        <authorList>
            <person name="Varghese N."/>
            <person name="Submissions S."/>
        </authorList>
    </citation>
    <scope>NUCLEOTIDE SEQUENCE [LARGE SCALE GENOMIC DNA]</scope>
    <source>
        <strain evidence="11">DSM 23095</strain>
    </source>
</reference>
<comment type="similarity">
    <text evidence="3 8">Belongs to the acetolactate synthase small subunit family.</text>
</comment>
<keyword evidence="6 8" id="KW-0100">Branched-chain amino acid biosynthesis</keyword>
<dbReference type="PANTHER" id="PTHR30239:SF0">
    <property type="entry name" value="ACETOLACTATE SYNTHASE SMALL SUBUNIT 1, CHLOROPLASTIC"/>
    <property type="match status" value="1"/>
</dbReference>
<dbReference type="PANTHER" id="PTHR30239">
    <property type="entry name" value="ACETOLACTATE SYNTHASE SMALL SUBUNIT"/>
    <property type="match status" value="1"/>
</dbReference>
<dbReference type="PROSITE" id="PS51671">
    <property type="entry name" value="ACT"/>
    <property type="match status" value="1"/>
</dbReference>
<dbReference type="InterPro" id="IPR027271">
    <property type="entry name" value="Acetolactate_synth/TF_NikR_C"/>
</dbReference>
<accession>A0A1G6QIH3</accession>
<gene>
    <name evidence="10" type="ORF">SAMN04488104_100987</name>
</gene>
<dbReference type="InterPro" id="IPR002912">
    <property type="entry name" value="ACT_dom"/>
</dbReference>
<dbReference type="UniPathway" id="UPA00049">
    <property type="reaction ID" value="UER00059"/>
</dbReference>
<name>A0A1G6QIH3_9BACT</name>
<dbReference type="Gene3D" id="3.30.70.1150">
    <property type="entry name" value="ACT-like. Chain A, domain 2"/>
    <property type="match status" value="1"/>
</dbReference>
<dbReference type="InterPro" id="IPR004789">
    <property type="entry name" value="Acetalactate_synth_ssu"/>
</dbReference>
<organism evidence="10 11">
    <name type="scientific">Algoriphagus faecimaris</name>
    <dbReference type="NCBI Taxonomy" id="686796"/>
    <lineage>
        <taxon>Bacteria</taxon>
        <taxon>Pseudomonadati</taxon>
        <taxon>Bacteroidota</taxon>
        <taxon>Cytophagia</taxon>
        <taxon>Cytophagales</taxon>
        <taxon>Cyclobacteriaceae</taxon>
        <taxon>Algoriphagus</taxon>
    </lineage>
</organism>
<feature type="domain" description="ACT" evidence="9">
    <location>
        <begin position="5"/>
        <end position="79"/>
    </location>
</feature>
<evidence type="ECO:0000313" key="10">
    <source>
        <dbReference type="EMBL" id="SDC92179.1"/>
    </source>
</evidence>
<dbReference type="GO" id="GO:1990610">
    <property type="term" value="F:acetolactate synthase regulator activity"/>
    <property type="evidence" value="ECO:0007669"/>
    <property type="project" value="UniProtKB-UniRule"/>
</dbReference>
<sequence>MKRYTIFVITENFIGILNRITIIFTRRGINIDALTASESRLEGIHRVTIEVTATEDMVIQLVNQIEKIIDVIKAFYHEDDAVVYQELALYKIPVARLEAGLEKIIRQHNAKVISAEPDFVVLELTGHKEQTQELLEILKGYGLLEFARSGRVAVAKRMLTIDSLLK</sequence>
<dbReference type="SUPFAM" id="SSF55021">
    <property type="entry name" value="ACT-like"/>
    <property type="match status" value="2"/>
</dbReference>
<evidence type="ECO:0000256" key="4">
    <source>
        <dbReference type="ARBA" id="ARBA00011744"/>
    </source>
</evidence>
<evidence type="ECO:0000256" key="7">
    <source>
        <dbReference type="ARBA" id="ARBA00048670"/>
    </source>
</evidence>
<dbReference type="CDD" id="cd04878">
    <property type="entry name" value="ACT_AHAS"/>
    <property type="match status" value="1"/>
</dbReference>
<comment type="pathway">
    <text evidence="2 8">Amino-acid biosynthesis; L-valine biosynthesis; L-valine from pyruvate: step 1/4.</text>
</comment>
<comment type="pathway">
    <text evidence="1 8">Amino-acid biosynthesis; L-isoleucine biosynthesis; L-isoleucine from 2-oxobutanoate: step 1/4.</text>
</comment>
<dbReference type="GO" id="GO:0003984">
    <property type="term" value="F:acetolactate synthase activity"/>
    <property type="evidence" value="ECO:0007669"/>
    <property type="project" value="UniProtKB-UniRule"/>
</dbReference>
<dbReference type="AlphaFoldDB" id="A0A1G6QIH3"/>
<dbReference type="GO" id="GO:0009099">
    <property type="term" value="P:L-valine biosynthetic process"/>
    <property type="evidence" value="ECO:0007669"/>
    <property type="project" value="UniProtKB-UniRule"/>
</dbReference>
<dbReference type="NCBIfam" id="TIGR00119">
    <property type="entry name" value="acolac_sm"/>
    <property type="match status" value="1"/>
</dbReference>
<dbReference type="UniPathway" id="UPA00047">
    <property type="reaction ID" value="UER00055"/>
</dbReference>